<dbReference type="eggNOG" id="ENOG502S5A2">
    <property type="taxonomic scope" value="Eukaryota"/>
</dbReference>
<organism evidence="3">
    <name type="scientific">Spathaspora passalidarum (strain NRRL Y-27907 / 11-Y1)</name>
    <dbReference type="NCBI Taxonomy" id="619300"/>
    <lineage>
        <taxon>Eukaryota</taxon>
        <taxon>Fungi</taxon>
        <taxon>Dikarya</taxon>
        <taxon>Ascomycota</taxon>
        <taxon>Saccharomycotina</taxon>
        <taxon>Pichiomycetes</taxon>
        <taxon>Debaryomycetaceae</taxon>
        <taxon>Spathaspora</taxon>
    </lineage>
</organism>
<dbReference type="Proteomes" id="UP000000709">
    <property type="component" value="Unassembled WGS sequence"/>
</dbReference>
<dbReference type="KEGG" id="spaa:SPAPADRAFT_56956"/>
<keyword evidence="1" id="KW-0812">Transmembrane</keyword>
<dbReference type="PANTHER" id="PTHR37849">
    <property type="entry name" value="YALI0E11605P"/>
    <property type="match status" value="1"/>
</dbReference>
<dbReference type="RefSeq" id="XP_007377072.1">
    <property type="nucleotide sequence ID" value="XM_007377010.1"/>
</dbReference>
<dbReference type="HOGENOM" id="CLU_136352_2_0_1"/>
<dbReference type="AlphaFoldDB" id="G3AS80"/>
<dbReference type="OMA" id="YRIANNV"/>
<evidence type="ECO:0000313" key="3">
    <source>
        <dbReference type="Proteomes" id="UP000000709"/>
    </source>
</evidence>
<dbReference type="EMBL" id="GL996504">
    <property type="protein sequence ID" value="EGW31039.1"/>
    <property type="molecule type" value="Genomic_DNA"/>
</dbReference>
<dbReference type="InParanoid" id="G3AS80"/>
<reference evidence="2 3" key="1">
    <citation type="journal article" date="2011" name="Proc. Natl. Acad. Sci. U.S.A.">
        <title>Comparative genomics of xylose-fermenting fungi for enhanced biofuel production.</title>
        <authorList>
            <person name="Wohlbach D.J."/>
            <person name="Kuo A."/>
            <person name="Sato T.K."/>
            <person name="Potts K.M."/>
            <person name="Salamov A.A."/>
            <person name="LaButti K.M."/>
            <person name="Sun H."/>
            <person name="Clum A."/>
            <person name="Pangilinan J.L."/>
            <person name="Lindquist E.A."/>
            <person name="Lucas S."/>
            <person name="Lapidus A."/>
            <person name="Jin M."/>
            <person name="Gunawan C."/>
            <person name="Balan V."/>
            <person name="Dale B.E."/>
            <person name="Jeffries T.W."/>
            <person name="Zinkel R."/>
            <person name="Barry K.W."/>
            <person name="Grigoriev I.V."/>
            <person name="Gasch A.P."/>
        </authorList>
    </citation>
    <scope>NUCLEOTIDE SEQUENCE [LARGE SCALE GENOMIC DNA]</scope>
    <source>
        <strain evidence="3">NRRL Y-27907 / 11-Y1</strain>
    </source>
</reference>
<evidence type="ECO:0000256" key="1">
    <source>
        <dbReference type="SAM" id="Phobius"/>
    </source>
</evidence>
<sequence length="89" mass="9710">MLSISRHLARSTVRSYSTVAATSTPKKVGAFRGGFVGFLLGVTATGVVSYYYLLDQYKLANTVIVADIVSLQNSISSLEKHIKNLEEKK</sequence>
<dbReference type="STRING" id="619300.G3AS80"/>
<proteinExistence type="predicted"/>
<keyword evidence="1" id="KW-1133">Transmembrane helix</keyword>
<protein>
    <submittedName>
        <fullName evidence="2">Uncharacterized protein</fullName>
    </submittedName>
</protein>
<evidence type="ECO:0000313" key="2">
    <source>
        <dbReference type="EMBL" id="EGW31039.1"/>
    </source>
</evidence>
<gene>
    <name evidence="2" type="ORF">SPAPADRAFT_56956</name>
</gene>
<keyword evidence="3" id="KW-1185">Reference proteome</keyword>
<feature type="transmembrane region" description="Helical" evidence="1">
    <location>
        <begin position="35"/>
        <end position="53"/>
    </location>
</feature>
<dbReference type="OrthoDB" id="5331396at2759"/>
<name>G3AS80_SPAPN</name>
<accession>G3AS80</accession>
<dbReference type="GeneID" id="18872085"/>
<keyword evidence="1" id="KW-0472">Membrane</keyword>
<dbReference type="PANTHER" id="PTHR37849:SF1">
    <property type="entry name" value="YALI0E11605P"/>
    <property type="match status" value="1"/>
</dbReference>